<sequence>MLTVFERIGDIFISWTRSEVSQNHQNPGVGRPPPPSPPPPPPSPSVAPPSVPRPDTAEDMLNRLIWSVESVELRTSLKTEPDMTMFLLVGEPD</sequence>
<organism evidence="2">
    <name type="scientific">Tanacetum cinerariifolium</name>
    <name type="common">Dalmatian daisy</name>
    <name type="synonym">Chrysanthemum cinerariifolium</name>
    <dbReference type="NCBI Taxonomy" id="118510"/>
    <lineage>
        <taxon>Eukaryota</taxon>
        <taxon>Viridiplantae</taxon>
        <taxon>Streptophyta</taxon>
        <taxon>Embryophyta</taxon>
        <taxon>Tracheophyta</taxon>
        <taxon>Spermatophyta</taxon>
        <taxon>Magnoliopsida</taxon>
        <taxon>eudicotyledons</taxon>
        <taxon>Gunneridae</taxon>
        <taxon>Pentapetalae</taxon>
        <taxon>asterids</taxon>
        <taxon>campanulids</taxon>
        <taxon>Asterales</taxon>
        <taxon>Asteraceae</taxon>
        <taxon>Asteroideae</taxon>
        <taxon>Anthemideae</taxon>
        <taxon>Anthemidinae</taxon>
        <taxon>Tanacetum</taxon>
    </lineage>
</organism>
<comment type="caution">
    <text evidence="2">The sequence shown here is derived from an EMBL/GenBank/DDBJ whole genome shotgun (WGS) entry which is preliminary data.</text>
</comment>
<evidence type="ECO:0000313" key="2">
    <source>
        <dbReference type="EMBL" id="GEZ40084.1"/>
    </source>
</evidence>
<name>A0A699ICB5_TANCI</name>
<feature type="region of interest" description="Disordered" evidence="1">
    <location>
        <begin position="17"/>
        <end position="56"/>
    </location>
</feature>
<feature type="compositionally biased region" description="Pro residues" evidence="1">
    <location>
        <begin position="30"/>
        <end position="52"/>
    </location>
</feature>
<dbReference type="AlphaFoldDB" id="A0A699ICB5"/>
<evidence type="ECO:0000256" key="1">
    <source>
        <dbReference type="SAM" id="MobiDB-lite"/>
    </source>
</evidence>
<accession>A0A699ICB5</accession>
<reference evidence="2" key="1">
    <citation type="journal article" date="2019" name="Sci. Rep.">
        <title>Draft genome of Tanacetum cinerariifolium, the natural source of mosquito coil.</title>
        <authorList>
            <person name="Yamashiro T."/>
            <person name="Shiraishi A."/>
            <person name="Satake H."/>
            <person name="Nakayama K."/>
        </authorList>
    </citation>
    <scope>NUCLEOTIDE SEQUENCE</scope>
</reference>
<protein>
    <submittedName>
        <fullName evidence="2">Uncharacterized protein</fullName>
    </submittedName>
</protein>
<gene>
    <name evidence="2" type="ORF">Tci_512057</name>
</gene>
<dbReference type="EMBL" id="BKCJ010274421">
    <property type="protein sequence ID" value="GEZ40084.1"/>
    <property type="molecule type" value="Genomic_DNA"/>
</dbReference>
<proteinExistence type="predicted"/>
<feature type="compositionally biased region" description="Polar residues" evidence="1">
    <location>
        <begin position="17"/>
        <end position="26"/>
    </location>
</feature>